<dbReference type="GO" id="GO:0080120">
    <property type="term" value="P:CAAX-box protein maturation"/>
    <property type="evidence" value="ECO:0007669"/>
    <property type="project" value="UniProtKB-ARBA"/>
</dbReference>
<evidence type="ECO:0000259" key="8">
    <source>
        <dbReference type="Pfam" id="PF22916"/>
    </source>
</evidence>
<dbReference type="InterPro" id="IPR053940">
    <property type="entry name" value="UTP25_NTPase-like"/>
</dbReference>
<keyword evidence="10" id="KW-1185">Reference proteome</keyword>
<name>A0A811RKT4_9POAL</name>
<dbReference type="Pfam" id="PF06862">
    <property type="entry name" value="Utp25_C"/>
    <property type="match status" value="1"/>
</dbReference>
<keyword evidence="5" id="KW-1133">Transmembrane helix</keyword>
<dbReference type="InterPro" id="IPR053939">
    <property type="entry name" value="UTP25_C"/>
</dbReference>
<comment type="similarity">
    <text evidence="2">Belongs to the UTP25 family.</text>
</comment>
<evidence type="ECO:0000256" key="2">
    <source>
        <dbReference type="ARBA" id="ARBA00009223"/>
    </source>
</evidence>
<evidence type="ECO:0000256" key="3">
    <source>
        <dbReference type="ARBA" id="ARBA00023242"/>
    </source>
</evidence>
<dbReference type="InterPro" id="IPR010678">
    <property type="entry name" value="UTP25"/>
</dbReference>
<dbReference type="Pfam" id="PF02517">
    <property type="entry name" value="Rce1-like"/>
    <property type="match status" value="1"/>
</dbReference>
<sequence length="933" mass="106236">MTLGVSALSCRCPLPFKGWKLQSSVATWKYMRSRRHRLTEVITFATKNTKRKKEKFSKRVRGFAVGAPRTAVLQACTLTSGLLLAGGILLRRASHLVSLNGWPIADPTDVSLNFETWHLELVAGLVIVISSGRYILLQTWSDFRDSSEAANRQILTSLEPLDYIVVACLPGISEELLFRGAMMPILGLNWISALIIGTIFGVLHLGNGRKYSFAIWATFVGFAYGIGTIASSSIIVPMASLHKQYYRRFTLARYQELTKVGRAPLPSPRDMGKRKPMPSAAARGPKNRPKRPRSAKQGAELREENPQLSEHDDEIVDTESGAAGTVQRDKKENGSFQGTAQSDEEDIEDEYDAPSGDAPGDTINNGNDCFDETETSCSFHRHVSHIITNEEVKALMKNYKFKWEMPAVDIPRSKWVGTGEKVQEACDDHLHDVKGKLRDHWQHMLSDHLNSRMSFFSLCNSYRDIMHCNKKPFYLKSNGPDSSTMDAYLMHALNHVHRTRNVVIRNDAKLRNDADRDISDDKTYLDQGFTRPKVLFLLPLKSFARRIVKRLIQLSPLPQKDSAMGQFKKEFGESDDEGIPEHSTKPADFDLLFAGDIDDHFLFGVKLTKKSIKLYSNFYSSDIIVASPLALKRKIDGGEHGKEKDFDFLSSIEIVVVDHADVISMQNWEHLEAVFEQLNQLPSKEHGTNVMRIRPWYLDRHAQYYRQTILLSSYLTPEINALFNGLCLNYEGKIKMVTEYAGVLPKIELDLRQVYERFDASSISEADDARFDYFCNKVYPKIQDLDEGGLLLFVSSYFEYIRISNFLKSKEASFCRIGEATSQQDISRSRVWFFEGKKKILLYSERSHFYHRYKIRGTKHLLIYSLPGRKEFYPELVNMLGESEIRKCNVLFSRLDLLKAPTPLLHDESVVARLEKKKWHMGGTEKNGERKGG</sequence>
<dbReference type="EMBL" id="CAJGYO010000015">
    <property type="protein sequence ID" value="CAD6270613.1"/>
    <property type="molecule type" value="Genomic_DNA"/>
</dbReference>
<dbReference type="AlphaFoldDB" id="A0A811RKT4"/>
<dbReference type="GO" id="GO:0019843">
    <property type="term" value="F:rRNA binding"/>
    <property type="evidence" value="ECO:0007669"/>
    <property type="project" value="TreeGrafter"/>
</dbReference>
<dbReference type="InterPro" id="IPR003675">
    <property type="entry name" value="Rce1/LyrA-like_dom"/>
</dbReference>
<evidence type="ECO:0000259" key="7">
    <source>
        <dbReference type="Pfam" id="PF06862"/>
    </source>
</evidence>
<feature type="transmembrane region" description="Helical" evidence="5">
    <location>
        <begin position="186"/>
        <end position="207"/>
    </location>
</feature>
<evidence type="ECO:0008006" key="11">
    <source>
        <dbReference type="Google" id="ProtNLM"/>
    </source>
</evidence>
<keyword evidence="3" id="KW-0539">Nucleus</keyword>
<comment type="caution">
    <text evidence="9">The sequence shown here is derived from an EMBL/GenBank/DDBJ whole genome shotgun (WGS) entry which is preliminary data.</text>
</comment>
<dbReference type="PANTHER" id="PTHR12933">
    <property type="entry name" value="ORF PROTEIN-RELATED"/>
    <property type="match status" value="1"/>
</dbReference>
<evidence type="ECO:0000259" key="6">
    <source>
        <dbReference type="Pfam" id="PF02517"/>
    </source>
</evidence>
<gene>
    <name evidence="9" type="ORF">NCGR_LOCUS53905</name>
</gene>
<dbReference type="Proteomes" id="UP000604825">
    <property type="component" value="Unassembled WGS sequence"/>
</dbReference>
<keyword evidence="5" id="KW-0472">Membrane</keyword>
<evidence type="ECO:0000256" key="1">
    <source>
        <dbReference type="ARBA" id="ARBA00004604"/>
    </source>
</evidence>
<feature type="domain" description="CAAX prenyl protease 2/Lysostaphin resistance protein A-like" evidence="6">
    <location>
        <begin position="160"/>
        <end position="239"/>
    </location>
</feature>
<organism evidence="9 10">
    <name type="scientific">Miscanthus lutarioriparius</name>
    <dbReference type="NCBI Taxonomy" id="422564"/>
    <lineage>
        <taxon>Eukaryota</taxon>
        <taxon>Viridiplantae</taxon>
        <taxon>Streptophyta</taxon>
        <taxon>Embryophyta</taxon>
        <taxon>Tracheophyta</taxon>
        <taxon>Spermatophyta</taxon>
        <taxon>Magnoliopsida</taxon>
        <taxon>Liliopsida</taxon>
        <taxon>Poales</taxon>
        <taxon>Poaceae</taxon>
        <taxon>PACMAD clade</taxon>
        <taxon>Panicoideae</taxon>
        <taxon>Andropogonodae</taxon>
        <taxon>Andropogoneae</taxon>
        <taxon>Saccharinae</taxon>
        <taxon>Miscanthus</taxon>
    </lineage>
</organism>
<comment type="subcellular location">
    <subcellularLocation>
        <location evidence="1">Nucleus</location>
        <location evidence="1">Nucleolus</location>
    </subcellularLocation>
</comment>
<dbReference type="Gene3D" id="3.40.50.300">
    <property type="entry name" value="P-loop containing nucleotide triphosphate hydrolases"/>
    <property type="match status" value="1"/>
</dbReference>
<dbReference type="PANTHER" id="PTHR12933:SF0">
    <property type="entry name" value="U3 SMALL NUCLEOLAR RNA-ASSOCIATED PROTEIN 25 HOMOLOG"/>
    <property type="match status" value="1"/>
</dbReference>
<evidence type="ECO:0000256" key="5">
    <source>
        <dbReference type="SAM" id="Phobius"/>
    </source>
</evidence>
<protein>
    <recommendedName>
        <fullName evidence="11">U3 small nucleolar RNA-associated protein 25</fullName>
    </recommendedName>
</protein>
<dbReference type="GO" id="GO:0004175">
    <property type="term" value="F:endopeptidase activity"/>
    <property type="evidence" value="ECO:0007669"/>
    <property type="project" value="UniProtKB-ARBA"/>
</dbReference>
<evidence type="ECO:0000313" key="9">
    <source>
        <dbReference type="EMBL" id="CAD6270613.1"/>
    </source>
</evidence>
<dbReference type="SUPFAM" id="SSF52540">
    <property type="entry name" value="P-loop containing nucleoside triphosphate hydrolases"/>
    <property type="match status" value="1"/>
</dbReference>
<accession>A0A811RKT4</accession>
<dbReference type="GO" id="GO:0032040">
    <property type="term" value="C:small-subunit processome"/>
    <property type="evidence" value="ECO:0007669"/>
    <property type="project" value="TreeGrafter"/>
</dbReference>
<feature type="transmembrane region" description="Helical" evidence="5">
    <location>
        <begin position="213"/>
        <end position="239"/>
    </location>
</feature>
<dbReference type="InterPro" id="IPR027417">
    <property type="entry name" value="P-loop_NTPase"/>
</dbReference>
<dbReference type="GO" id="GO:0034511">
    <property type="term" value="F:U3 snoRNA binding"/>
    <property type="evidence" value="ECO:0007669"/>
    <property type="project" value="InterPro"/>
</dbReference>
<feature type="compositionally biased region" description="Basic residues" evidence="4">
    <location>
        <begin position="285"/>
        <end position="294"/>
    </location>
</feature>
<dbReference type="OrthoDB" id="10264378at2759"/>
<dbReference type="GO" id="GO:0000462">
    <property type="term" value="P:maturation of SSU-rRNA from tricistronic rRNA transcript (SSU-rRNA, 5.8S rRNA, LSU-rRNA)"/>
    <property type="evidence" value="ECO:0007669"/>
    <property type="project" value="TreeGrafter"/>
</dbReference>
<feature type="region of interest" description="Disordered" evidence="4">
    <location>
        <begin position="262"/>
        <end position="367"/>
    </location>
</feature>
<keyword evidence="5" id="KW-0812">Transmembrane</keyword>
<feature type="domain" description="UTP25 C-terminal" evidence="7">
    <location>
        <begin position="745"/>
        <end position="898"/>
    </location>
</feature>
<evidence type="ECO:0000256" key="4">
    <source>
        <dbReference type="SAM" id="MobiDB-lite"/>
    </source>
</evidence>
<feature type="domain" description="UTP25 NTP hydrolase-like" evidence="8">
    <location>
        <begin position="462"/>
        <end position="734"/>
    </location>
</feature>
<feature type="compositionally biased region" description="Acidic residues" evidence="4">
    <location>
        <begin position="342"/>
        <end position="352"/>
    </location>
</feature>
<proteinExistence type="inferred from homology"/>
<dbReference type="Pfam" id="PF22916">
    <property type="entry name" value="UTP25_NTPase-like"/>
    <property type="match status" value="1"/>
</dbReference>
<reference evidence="9" key="1">
    <citation type="submission" date="2020-10" db="EMBL/GenBank/DDBJ databases">
        <authorList>
            <person name="Han B."/>
            <person name="Lu T."/>
            <person name="Zhao Q."/>
            <person name="Huang X."/>
            <person name="Zhao Y."/>
        </authorList>
    </citation>
    <scope>NUCLEOTIDE SEQUENCE</scope>
</reference>
<dbReference type="FunFam" id="3.40.50.300:FF:001559">
    <property type="entry name" value="U3 small nucleolar RNA-associated protein 25"/>
    <property type="match status" value="1"/>
</dbReference>
<evidence type="ECO:0000313" key="10">
    <source>
        <dbReference type="Proteomes" id="UP000604825"/>
    </source>
</evidence>